<name>A0A918WDA5_9ACTN</name>
<evidence type="ECO:0000313" key="2">
    <source>
        <dbReference type="Proteomes" id="UP000644020"/>
    </source>
</evidence>
<sequence>MMILSTHADKPTPLPDVNAMAEAIDRTLTTRASGLSCDTVSFLYRKGESPAHTEASLTVTVNHDNGYGGLVWYVDGETARRLAGSTGQEVADSVWVSANSNPPEFEPKILVDPWAPTYIHRTCAFPVEVLRVALGEFCANGNGDRPTCIEWTQANFDGTLLEEPDTE</sequence>
<keyword evidence="2" id="KW-1185">Reference proteome</keyword>
<reference evidence="1" key="2">
    <citation type="submission" date="2020-09" db="EMBL/GenBank/DDBJ databases">
        <authorList>
            <person name="Sun Q."/>
            <person name="Ohkuma M."/>
        </authorList>
    </citation>
    <scope>NUCLEOTIDE SEQUENCE</scope>
    <source>
        <strain evidence="1">JCM 4518</strain>
    </source>
</reference>
<reference evidence="1" key="1">
    <citation type="journal article" date="2014" name="Int. J. Syst. Evol. Microbiol.">
        <title>Complete genome sequence of Corynebacterium casei LMG S-19264T (=DSM 44701T), isolated from a smear-ripened cheese.</title>
        <authorList>
            <consortium name="US DOE Joint Genome Institute (JGI-PGF)"/>
            <person name="Walter F."/>
            <person name="Albersmeier A."/>
            <person name="Kalinowski J."/>
            <person name="Ruckert C."/>
        </authorList>
    </citation>
    <scope>NUCLEOTIDE SEQUENCE</scope>
    <source>
        <strain evidence="1">JCM 4518</strain>
    </source>
</reference>
<accession>A0A918WDA5</accession>
<dbReference type="Proteomes" id="UP000644020">
    <property type="component" value="Unassembled WGS sequence"/>
</dbReference>
<protein>
    <submittedName>
        <fullName evidence="1">Uncharacterized protein</fullName>
    </submittedName>
</protein>
<comment type="caution">
    <text evidence="1">The sequence shown here is derived from an EMBL/GenBank/DDBJ whole genome shotgun (WGS) entry which is preliminary data.</text>
</comment>
<evidence type="ECO:0000313" key="1">
    <source>
        <dbReference type="EMBL" id="GHB10075.1"/>
    </source>
</evidence>
<gene>
    <name evidence="1" type="ORF">GCM10010305_61130</name>
</gene>
<dbReference type="InterPro" id="IPR025680">
    <property type="entry name" value="DddI"/>
</dbReference>
<organism evidence="1 2">
    <name type="scientific">Streptomyces termitum</name>
    <dbReference type="NCBI Taxonomy" id="67368"/>
    <lineage>
        <taxon>Bacteria</taxon>
        <taxon>Bacillati</taxon>
        <taxon>Actinomycetota</taxon>
        <taxon>Actinomycetes</taxon>
        <taxon>Kitasatosporales</taxon>
        <taxon>Streptomycetaceae</taxon>
        <taxon>Streptomyces</taxon>
    </lineage>
</organism>
<dbReference type="AlphaFoldDB" id="A0A918WDA5"/>
<dbReference type="EMBL" id="BMUL01000027">
    <property type="protein sequence ID" value="GHB10075.1"/>
    <property type="molecule type" value="Genomic_DNA"/>
</dbReference>
<dbReference type="RefSeq" id="WP_189983362.1">
    <property type="nucleotide sequence ID" value="NZ_BMUL01000027.1"/>
</dbReference>
<proteinExistence type="predicted"/>
<dbReference type="Pfam" id="PF14430">
    <property type="entry name" value="Imm1"/>
    <property type="match status" value="1"/>
</dbReference>